<comment type="function">
    <text evidence="1 12">Involved in the catabolism of quinolinic acid (QA).</text>
</comment>
<organism evidence="15 16">
    <name type="scientific">Mycena albidolilacea</name>
    <dbReference type="NCBI Taxonomy" id="1033008"/>
    <lineage>
        <taxon>Eukaryota</taxon>
        <taxon>Fungi</taxon>
        <taxon>Dikarya</taxon>
        <taxon>Basidiomycota</taxon>
        <taxon>Agaricomycotina</taxon>
        <taxon>Agaricomycetes</taxon>
        <taxon>Agaricomycetidae</taxon>
        <taxon>Agaricales</taxon>
        <taxon>Marasmiineae</taxon>
        <taxon>Mycenaceae</taxon>
        <taxon>Mycena</taxon>
    </lineage>
</organism>
<name>A0AAD7AVE1_9AGAR</name>
<dbReference type="InterPro" id="IPR004393">
    <property type="entry name" value="NadC"/>
</dbReference>
<evidence type="ECO:0000259" key="14">
    <source>
        <dbReference type="Pfam" id="PF02749"/>
    </source>
</evidence>
<dbReference type="PANTHER" id="PTHR32179:SF3">
    <property type="entry name" value="NICOTINATE-NUCLEOTIDE PYROPHOSPHORYLASE [CARBOXYLATING]"/>
    <property type="match status" value="1"/>
</dbReference>
<dbReference type="GO" id="GO:0034213">
    <property type="term" value="P:quinolinate catabolic process"/>
    <property type="evidence" value="ECO:0007669"/>
    <property type="project" value="TreeGrafter"/>
</dbReference>
<proteinExistence type="inferred from homology"/>
<dbReference type="Gene3D" id="3.20.20.70">
    <property type="entry name" value="Aldolase class I"/>
    <property type="match status" value="1"/>
</dbReference>
<evidence type="ECO:0000256" key="3">
    <source>
        <dbReference type="ARBA" id="ARBA00009400"/>
    </source>
</evidence>
<dbReference type="SUPFAM" id="SSF51690">
    <property type="entry name" value="Nicotinate/Quinolinate PRTase C-terminal domain-like"/>
    <property type="match status" value="1"/>
</dbReference>
<dbReference type="InterPro" id="IPR037128">
    <property type="entry name" value="Quinolinate_PRibosylTase_N_sf"/>
</dbReference>
<evidence type="ECO:0000256" key="12">
    <source>
        <dbReference type="PIRNR" id="PIRNR006250"/>
    </source>
</evidence>
<dbReference type="PIRSF" id="PIRSF006250">
    <property type="entry name" value="NadC_ModD"/>
    <property type="match status" value="1"/>
</dbReference>
<dbReference type="AlphaFoldDB" id="A0AAD7AVE1"/>
<evidence type="ECO:0000256" key="5">
    <source>
        <dbReference type="ARBA" id="ARBA00011944"/>
    </source>
</evidence>
<dbReference type="InterPro" id="IPR013785">
    <property type="entry name" value="Aldolase_TIM"/>
</dbReference>
<dbReference type="NCBIfam" id="TIGR00078">
    <property type="entry name" value="nadC"/>
    <property type="match status" value="1"/>
</dbReference>
<evidence type="ECO:0000313" key="15">
    <source>
        <dbReference type="EMBL" id="KAJ7368508.1"/>
    </source>
</evidence>
<evidence type="ECO:0000256" key="10">
    <source>
        <dbReference type="ARBA" id="ARBA00033102"/>
    </source>
</evidence>
<dbReference type="Pfam" id="PF01729">
    <property type="entry name" value="QRPTase_C"/>
    <property type="match status" value="1"/>
</dbReference>
<keyword evidence="8 12" id="KW-0328">Glycosyltransferase</keyword>
<dbReference type="InterPro" id="IPR036068">
    <property type="entry name" value="Nicotinate_pribotase-like_C"/>
</dbReference>
<dbReference type="InterPro" id="IPR002638">
    <property type="entry name" value="Quinolinate_PRibosylTrfase_C"/>
</dbReference>
<dbReference type="Pfam" id="PF02749">
    <property type="entry name" value="QRPTase_N"/>
    <property type="match status" value="1"/>
</dbReference>
<evidence type="ECO:0000256" key="7">
    <source>
        <dbReference type="ARBA" id="ARBA00022642"/>
    </source>
</evidence>
<evidence type="ECO:0000256" key="2">
    <source>
        <dbReference type="ARBA" id="ARBA00004893"/>
    </source>
</evidence>
<dbReference type="PANTHER" id="PTHR32179">
    <property type="entry name" value="NICOTINATE-NUCLEOTIDE PYROPHOSPHORYLASE [CARBOXYLATING]"/>
    <property type="match status" value="1"/>
</dbReference>
<dbReference type="EMBL" id="JARIHO010000001">
    <property type="protein sequence ID" value="KAJ7368508.1"/>
    <property type="molecule type" value="Genomic_DNA"/>
</dbReference>
<dbReference type="CDD" id="cd01572">
    <property type="entry name" value="QPRTase"/>
    <property type="match status" value="1"/>
</dbReference>
<dbReference type="Proteomes" id="UP001218218">
    <property type="component" value="Unassembled WGS sequence"/>
</dbReference>
<comment type="similarity">
    <text evidence="3 12">Belongs to the NadC/ModD family.</text>
</comment>
<evidence type="ECO:0000256" key="4">
    <source>
        <dbReference type="ARBA" id="ARBA00011218"/>
    </source>
</evidence>
<reference evidence="15" key="1">
    <citation type="submission" date="2023-03" db="EMBL/GenBank/DDBJ databases">
        <title>Massive genome expansion in bonnet fungi (Mycena s.s.) driven by repeated elements and novel gene families across ecological guilds.</title>
        <authorList>
            <consortium name="Lawrence Berkeley National Laboratory"/>
            <person name="Harder C.B."/>
            <person name="Miyauchi S."/>
            <person name="Viragh M."/>
            <person name="Kuo A."/>
            <person name="Thoen E."/>
            <person name="Andreopoulos B."/>
            <person name="Lu D."/>
            <person name="Skrede I."/>
            <person name="Drula E."/>
            <person name="Henrissat B."/>
            <person name="Morin E."/>
            <person name="Kohler A."/>
            <person name="Barry K."/>
            <person name="LaButti K."/>
            <person name="Morin E."/>
            <person name="Salamov A."/>
            <person name="Lipzen A."/>
            <person name="Mereny Z."/>
            <person name="Hegedus B."/>
            <person name="Baldrian P."/>
            <person name="Stursova M."/>
            <person name="Weitz H."/>
            <person name="Taylor A."/>
            <person name="Grigoriev I.V."/>
            <person name="Nagy L.G."/>
            <person name="Martin F."/>
            <person name="Kauserud H."/>
        </authorList>
    </citation>
    <scope>NUCLEOTIDE SEQUENCE</scope>
    <source>
        <strain evidence="15">CBHHK002</strain>
    </source>
</reference>
<evidence type="ECO:0000259" key="13">
    <source>
        <dbReference type="Pfam" id="PF01729"/>
    </source>
</evidence>
<evidence type="ECO:0000256" key="6">
    <source>
        <dbReference type="ARBA" id="ARBA00020990"/>
    </source>
</evidence>
<evidence type="ECO:0000256" key="1">
    <source>
        <dbReference type="ARBA" id="ARBA00003237"/>
    </source>
</evidence>
<feature type="domain" description="Quinolinate phosphoribosyl transferase N-terminal" evidence="14">
    <location>
        <begin position="41"/>
        <end position="112"/>
    </location>
</feature>
<evidence type="ECO:0000256" key="8">
    <source>
        <dbReference type="ARBA" id="ARBA00022676"/>
    </source>
</evidence>
<dbReference type="SUPFAM" id="SSF54675">
    <property type="entry name" value="Nicotinate/Quinolinate PRTase N-terminal domain-like"/>
    <property type="match status" value="1"/>
</dbReference>
<dbReference type="GO" id="GO:0004514">
    <property type="term" value="F:nicotinate-nucleotide diphosphorylase (carboxylating) activity"/>
    <property type="evidence" value="ECO:0007669"/>
    <property type="project" value="UniProtKB-EC"/>
</dbReference>
<dbReference type="EC" id="2.4.2.19" evidence="5 12"/>
<dbReference type="InterPro" id="IPR027277">
    <property type="entry name" value="NadC/ModD"/>
</dbReference>
<evidence type="ECO:0000256" key="11">
    <source>
        <dbReference type="ARBA" id="ARBA00047445"/>
    </source>
</evidence>
<dbReference type="FunFam" id="3.20.20.70:FF:000090">
    <property type="entry name" value="Nicotinate-nucleotide pyrophosphorylase [carboxylating]"/>
    <property type="match status" value="1"/>
</dbReference>
<evidence type="ECO:0000313" key="16">
    <source>
        <dbReference type="Proteomes" id="UP001218218"/>
    </source>
</evidence>
<comment type="pathway">
    <text evidence="2 12">Cofactor biosynthesis; NAD(+) biosynthesis; nicotinate D-ribonucleotide from quinolinate: step 1/1.</text>
</comment>
<dbReference type="InterPro" id="IPR022412">
    <property type="entry name" value="Quinolinate_PRibosylTrfase_N"/>
</dbReference>
<keyword evidence="9 12" id="KW-0808">Transferase</keyword>
<sequence>MPNSYAHLLPPSWKPQVTAWLAEDTPSFDYGGFVVGEAVREAYLFGKGKVPAVLAGSPFFTEVFAQLGCEVVWHVEEGASFEPVKHVATVTGTARHLLLGERVALNMLARCSGIATKSKRIKDLARGYGFQGVVAGTRKTTPGFRLVEKYGMLVGGIDPHRHDLSSMIMLKDNHIWSSGSITAAIQQARRVGGFSLLLDVEVGSEAEADEAIDAGADVIMLDNIEGAELVSVAQSLRKKWAGKRKFLLETSGNITEDNLQERAINDVDILSTSTVHQSVQHIDFSLKIQIPKPKAP</sequence>
<protein>
    <recommendedName>
        <fullName evidence="6 12">Nicotinate-nucleotide pyrophosphorylase [carboxylating]</fullName>
        <ecNumber evidence="5 12">2.4.2.19</ecNumber>
    </recommendedName>
    <alternativeName>
        <fullName evidence="10 12">Quinolinate phosphoribosyltransferase [decarboxylating]</fullName>
    </alternativeName>
</protein>
<gene>
    <name evidence="15" type="ORF">DFH08DRAFT_27825</name>
</gene>
<dbReference type="GO" id="GO:0009435">
    <property type="term" value="P:NAD+ biosynthetic process"/>
    <property type="evidence" value="ECO:0007669"/>
    <property type="project" value="InterPro"/>
</dbReference>
<dbReference type="Gene3D" id="3.90.1170.20">
    <property type="entry name" value="Quinolinate phosphoribosyl transferase, N-terminal domain"/>
    <property type="match status" value="1"/>
</dbReference>
<evidence type="ECO:0000256" key="9">
    <source>
        <dbReference type="ARBA" id="ARBA00022679"/>
    </source>
</evidence>
<accession>A0AAD7AVE1</accession>
<keyword evidence="7 12" id="KW-0662">Pyridine nucleotide biosynthesis</keyword>
<comment type="subunit">
    <text evidence="4 12">Hexamer formed by 3 homodimers.</text>
</comment>
<keyword evidence="16" id="KW-1185">Reference proteome</keyword>
<comment type="caution">
    <text evidence="15">The sequence shown here is derived from an EMBL/GenBank/DDBJ whole genome shotgun (WGS) entry which is preliminary data.</text>
</comment>
<dbReference type="GO" id="GO:0005737">
    <property type="term" value="C:cytoplasm"/>
    <property type="evidence" value="ECO:0007669"/>
    <property type="project" value="TreeGrafter"/>
</dbReference>
<comment type="catalytic activity">
    <reaction evidence="11 12">
        <text>nicotinate beta-D-ribonucleotide + CO2 + diphosphate = quinolinate + 5-phospho-alpha-D-ribose 1-diphosphate + 2 H(+)</text>
        <dbReference type="Rhea" id="RHEA:12733"/>
        <dbReference type="ChEBI" id="CHEBI:15378"/>
        <dbReference type="ChEBI" id="CHEBI:16526"/>
        <dbReference type="ChEBI" id="CHEBI:29959"/>
        <dbReference type="ChEBI" id="CHEBI:33019"/>
        <dbReference type="ChEBI" id="CHEBI:57502"/>
        <dbReference type="ChEBI" id="CHEBI:58017"/>
        <dbReference type="EC" id="2.4.2.19"/>
    </reaction>
</comment>
<feature type="domain" description="Quinolinate phosphoribosyl transferase C-terminal" evidence="13">
    <location>
        <begin position="114"/>
        <end position="287"/>
    </location>
</feature>